<keyword evidence="15" id="KW-1185">Reference proteome</keyword>
<keyword evidence="7 11" id="KW-1133">Transmembrane helix</keyword>
<dbReference type="Pfam" id="PF00005">
    <property type="entry name" value="ABC_tran"/>
    <property type="match status" value="1"/>
</dbReference>
<proteinExistence type="inferred from homology"/>
<dbReference type="GO" id="GO:0005524">
    <property type="term" value="F:ATP binding"/>
    <property type="evidence" value="ECO:0007669"/>
    <property type="project" value="UniProtKB-KW"/>
</dbReference>
<dbReference type="InterPro" id="IPR027417">
    <property type="entry name" value="P-loop_NTPase"/>
</dbReference>
<dbReference type="InterPro" id="IPR017871">
    <property type="entry name" value="ABC_transporter-like_CS"/>
</dbReference>
<dbReference type="PANTHER" id="PTHR43394">
    <property type="entry name" value="ATP-DEPENDENT PERMEASE MDL1, MITOCHONDRIAL"/>
    <property type="match status" value="1"/>
</dbReference>
<evidence type="ECO:0000313" key="15">
    <source>
        <dbReference type="Proteomes" id="UP000608890"/>
    </source>
</evidence>
<dbReference type="PROSITE" id="PS00211">
    <property type="entry name" value="ABC_TRANSPORTER_1"/>
    <property type="match status" value="1"/>
</dbReference>
<feature type="domain" description="ABC transmembrane type-1" evidence="13">
    <location>
        <begin position="43"/>
        <end position="321"/>
    </location>
</feature>
<dbReference type="Proteomes" id="UP000608890">
    <property type="component" value="Unassembled WGS sequence"/>
</dbReference>
<feature type="transmembrane region" description="Helical" evidence="11">
    <location>
        <begin position="299"/>
        <end position="326"/>
    </location>
</feature>
<keyword evidence="4 11" id="KW-0812">Transmembrane</keyword>
<keyword evidence="2" id="KW-0813">Transport</keyword>
<feature type="transmembrane region" description="Helical" evidence="11">
    <location>
        <begin position="154"/>
        <end position="173"/>
    </location>
</feature>
<evidence type="ECO:0000256" key="11">
    <source>
        <dbReference type="SAM" id="Phobius"/>
    </source>
</evidence>
<dbReference type="RefSeq" id="WP_189045613.1">
    <property type="nucleotide sequence ID" value="NZ_BMNB01000015.1"/>
</dbReference>
<dbReference type="EMBL" id="BMNB01000015">
    <property type="protein sequence ID" value="GGM47291.1"/>
    <property type="molecule type" value="Genomic_DNA"/>
</dbReference>
<sequence>MTTTAVQPAAAPPAPAVEPAPPPPPAGFPDAFRLLRPYRSRMLLAGALGLTATALTAVQPLIVANAVDSFAGSVSAASVTALLALLIGGAVLTALQQLVLQRTGERFAFDTRARLIRHIYRVRIGVLDRNDRGDLAARLTGDVSHTQSILSSGLVELATSLVMVVASVVLMALIDGVLLALAVSVICVVVAALYAIGRRTRPAGLRSQNALGDLGGTFTKALGSMRTIRATVSTAHEADRATGKAATVLEAGYAIAGLRAVLQTFTGVALQLLLISVVAVGAIRVAAGSLTVGQLSAFLMYLLLIAAPIAQFGSLLSMMATAFGSLTRILAVENMPAETDDADVAVTSGIPGTPTFALDEVSFRYPGRTDADPAEGAPALRDVTVAFAEGRTTAVVGPSGAGKSTLFGLLERFYEPTSGTIRFRGDDVRRLPRDYLRGQIAYVEQDAPALPGTIRDNLLLGARAASDQECAAALLRVNLAPTAAAAEMFLDTQVGEDGTLLSGGERQRLAIARALLAESPVLLLDEVTSNLDSNNEKVVQDIIHAKSGAQSIIVIAHRLSTVVAADSIVVLDGGRVVAQGTHTELLTASPLYRELAHNQLLD</sequence>
<dbReference type="PANTHER" id="PTHR43394:SF1">
    <property type="entry name" value="ATP-BINDING CASSETTE SUB-FAMILY B MEMBER 10, MITOCHONDRIAL"/>
    <property type="match status" value="1"/>
</dbReference>
<accession>A0A917X0G4</accession>
<dbReference type="FunFam" id="3.40.50.300:FF:000299">
    <property type="entry name" value="ABC transporter ATP-binding protein/permease"/>
    <property type="match status" value="1"/>
</dbReference>
<feature type="region of interest" description="Disordered" evidence="10">
    <location>
        <begin position="1"/>
        <end position="23"/>
    </location>
</feature>
<reference evidence="14" key="2">
    <citation type="submission" date="2020-09" db="EMBL/GenBank/DDBJ databases">
        <authorList>
            <person name="Sun Q."/>
            <person name="Zhou Y."/>
        </authorList>
    </citation>
    <scope>NUCLEOTIDE SEQUENCE</scope>
    <source>
        <strain evidence="14">CGMCC 4.7312</strain>
    </source>
</reference>
<feature type="domain" description="ABC transporter" evidence="12">
    <location>
        <begin position="356"/>
        <end position="598"/>
    </location>
</feature>
<dbReference type="InterPro" id="IPR036640">
    <property type="entry name" value="ABC1_TM_sf"/>
</dbReference>
<evidence type="ECO:0000256" key="10">
    <source>
        <dbReference type="SAM" id="MobiDB-lite"/>
    </source>
</evidence>
<dbReference type="Gene3D" id="3.40.50.300">
    <property type="entry name" value="P-loop containing nucleotide triphosphate hydrolases"/>
    <property type="match status" value="1"/>
</dbReference>
<evidence type="ECO:0000256" key="5">
    <source>
        <dbReference type="ARBA" id="ARBA00022741"/>
    </source>
</evidence>
<comment type="similarity">
    <text evidence="9">Belongs to the ABC transporter superfamily. Lipid exporter (TC 3.A.1.106) family.</text>
</comment>
<keyword evidence="3" id="KW-1003">Cell membrane</keyword>
<name>A0A917X0G4_9ACTN</name>
<evidence type="ECO:0000259" key="13">
    <source>
        <dbReference type="PROSITE" id="PS50929"/>
    </source>
</evidence>
<feature type="compositionally biased region" description="Pro residues" evidence="10">
    <location>
        <begin position="10"/>
        <end position="23"/>
    </location>
</feature>
<keyword evidence="5" id="KW-0547">Nucleotide-binding</keyword>
<comment type="caution">
    <text evidence="14">The sequence shown here is derived from an EMBL/GenBank/DDBJ whole genome shotgun (WGS) entry which is preliminary data.</text>
</comment>
<feature type="transmembrane region" description="Helical" evidence="11">
    <location>
        <begin position="268"/>
        <end position="287"/>
    </location>
</feature>
<dbReference type="SUPFAM" id="SSF52540">
    <property type="entry name" value="P-loop containing nucleoside triphosphate hydrolases"/>
    <property type="match status" value="1"/>
</dbReference>
<dbReference type="Gene3D" id="1.20.1560.10">
    <property type="entry name" value="ABC transporter type 1, transmembrane domain"/>
    <property type="match status" value="1"/>
</dbReference>
<evidence type="ECO:0000256" key="3">
    <source>
        <dbReference type="ARBA" id="ARBA00022475"/>
    </source>
</evidence>
<dbReference type="SMART" id="SM00382">
    <property type="entry name" value="AAA"/>
    <property type="match status" value="1"/>
</dbReference>
<dbReference type="InterPro" id="IPR039421">
    <property type="entry name" value="Type_1_exporter"/>
</dbReference>
<evidence type="ECO:0000256" key="8">
    <source>
        <dbReference type="ARBA" id="ARBA00023136"/>
    </source>
</evidence>
<dbReference type="InterPro" id="IPR003593">
    <property type="entry name" value="AAA+_ATPase"/>
</dbReference>
<evidence type="ECO:0000256" key="2">
    <source>
        <dbReference type="ARBA" id="ARBA00022448"/>
    </source>
</evidence>
<dbReference type="PROSITE" id="PS50929">
    <property type="entry name" value="ABC_TM1F"/>
    <property type="match status" value="1"/>
</dbReference>
<feature type="transmembrane region" description="Helical" evidence="11">
    <location>
        <begin position="74"/>
        <end position="95"/>
    </location>
</feature>
<dbReference type="GO" id="GO:0005886">
    <property type="term" value="C:plasma membrane"/>
    <property type="evidence" value="ECO:0007669"/>
    <property type="project" value="UniProtKB-SubCell"/>
</dbReference>
<protein>
    <submittedName>
        <fullName evidence="14">ABC transporter</fullName>
    </submittedName>
</protein>
<evidence type="ECO:0000313" key="14">
    <source>
        <dbReference type="EMBL" id="GGM47291.1"/>
    </source>
</evidence>
<keyword evidence="8 11" id="KW-0472">Membrane</keyword>
<keyword evidence="6" id="KW-0067">ATP-binding</keyword>
<feature type="transmembrane region" description="Helical" evidence="11">
    <location>
        <begin position="42"/>
        <end position="62"/>
    </location>
</feature>
<dbReference type="AlphaFoldDB" id="A0A917X0G4"/>
<evidence type="ECO:0000256" key="6">
    <source>
        <dbReference type="ARBA" id="ARBA00022840"/>
    </source>
</evidence>
<evidence type="ECO:0000256" key="4">
    <source>
        <dbReference type="ARBA" id="ARBA00022692"/>
    </source>
</evidence>
<dbReference type="GO" id="GO:0015421">
    <property type="term" value="F:ABC-type oligopeptide transporter activity"/>
    <property type="evidence" value="ECO:0007669"/>
    <property type="project" value="TreeGrafter"/>
</dbReference>
<gene>
    <name evidence="14" type="ORF">GCM10011608_35050</name>
</gene>
<dbReference type="InterPro" id="IPR011527">
    <property type="entry name" value="ABC1_TM_dom"/>
</dbReference>
<dbReference type="CDD" id="cd18551">
    <property type="entry name" value="ABC_6TM_LmrA_like"/>
    <property type="match status" value="1"/>
</dbReference>
<dbReference type="InterPro" id="IPR003439">
    <property type="entry name" value="ABC_transporter-like_ATP-bd"/>
</dbReference>
<evidence type="ECO:0000256" key="9">
    <source>
        <dbReference type="ARBA" id="ARBA00061644"/>
    </source>
</evidence>
<organism evidence="14 15">
    <name type="scientific">Micromonospora sonchi</name>
    <dbReference type="NCBI Taxonomy" id="1763543"/>
    <lineage>
        <taxon>Bacteria</taxon>
        <taxon>Bacillati</taxon>
        <taxon>Actinomycetota</taxon>
        <taxon>Actinomycetes</taxon>
        <taxon>Micromonosporales</taxon>
        <taxon>Micromonosporaceae</taxon>
        <taxon>Micromonospora</taxon>
    </lineage>
</organism>
<evidence type="ECO:0000256" key="1">
    <source>
        <dbReference type="ARBA" id="ARBA00004651"/>
    </source>
</evidence>
<evidence type="ECO:0000259" key="12">
    <source>
        <dbReference type="PROSITE" id="PS50893"/>
    </source>
</evidence>
<dbReference type="GO" id="GO:0016887">
    <property type="term" value="F:ATP hydrolysis activity"/>
    <property type="evidence" value="ECO:0007669"/>
    <property type="project" value="InterPro"/>
</dbReference>
<feature type="transmembrane region" description="Helical" evidence="11">
    <location>
        <begin position="179"/>
        <end position="197"/>
    </location>
</feature>
<dbReference type="Pfam" id="PF00664">
    <property type="entry name" value="ABC_membrane"/>
    <property type="match status" value="1"/>
</dbReference>
<evidence type="ECO:0000256" key="7">
    <source>
        <dbReference type="ARBA" id="ARBA00022989"/>
    </source>
</evidence>
<reference evidence="14" key="1">
    <citation type="journal article" date="2014" name="Int. J. Syst. Evol. Microbiol.">
        <title>Complete genome sequence of Corynebacterium casei LMG S-19264T (=DSM 44701T), isolated from a smear-ripened cheese.</title>
        <authorList>
            <consortium name="US DOE Joint Genome Institute (JGI-PGF)"/>
            <person name="Walter F."/>
            <person name="Albersmeier A."/>
            <person name="Kalinowski J."/>
            <person name="Ruckert C."/>
        </authorList>
    </citation>
    <scope>NUCLEOTIDE SEQUENCE</scope>
    <source>
        <strain evidence="14">CGMCC 4.7312</strain>
    </source>
</reference>
<dbReference type="SUPFAM" id="SSF90123">
    <property type="entry name" value="ABC transporter transmembrane region"/>
    <property type="match status" value="1"/>
</dbReference>
<dbReference type="PROSITE" id="PS50893">
    <property type="entry name" value="ABC_TRANSPORTER_2"/>
    <property type="match status" value="1"/>
</dbReference>
<comment type="subcellular location">
    <subcellularLocation>
        <location evidence="1">Cell membrane</location>
        <topology evidence="1">Multi-pass membrane protein</topology>
    </subcellularLocation>
</comment>